<dbReference type="RefSeq" id="WP_148649477.1">
    <property type="nucleotide sequence ID" value="NZ_KQ130457.1"/>
</dbReference>
<comment type="caution">
    <text evidence="2">The sequence shown here is derived from an EMBL/GenBank/DDBJ whole genome shotgun (WGS) entry which is preliminary data.</text>
</comment>
<dbReference type="Gene3D" id="3.40.50.1240">
    <property type="entry name" value="Phosphoglycerate mutase-like"/>
    <property type="match status" value="2"/>
</dbReference>
<evidence type="ECO:0008006" key="4">
    <source>
        <dbReference type="Google" id="ProtNLM"/>
    </source>
</evidence>
<gene>
    <name evidence="2" type="ORF">V474_02450</name>
</gene>
<evidence type="ECO:0000313" key="3">
    <source>
        <dbReference type="Proteomes" id="UP000052268"/>
    </source>
</evidence>
<dbReference type="EMBL" id="JACU01000010">
    <property type="protein sequence ID" value="KMS51925.1"/>
    <property type="molecule type" value="Genomic_DNA"/>
</dbReference>
<dbReference type="OrthoDB" id="395886at2"/>
<keyword evidence="3" id="KW-1185">Reference proteome</keyword>
<sequence>MIARGLLAALALLIPAVAHAAPGDLVTERAVLVMRHGIRAPLDGEVPEGTRTDRPWPVWGVAQSVVTPHGERALEIVAETDRRLLASRGLMDAGGCPKSGSVSFIANTSPRAIASAVAYVRGFAPQCDLAVSHLDEPQADPIFEPLRAKATAFDAQAAVADINRSTGGMARLAEHDRAELALLNRVLGCGEGDCLPPAAPAIAARGHDIALSGPIRSASGIAQVLLLQYLEGMPTDQVGWGRIDAAGLQRLGRLHADLFAVYTRPPYMAAHQASALGRRILDTLDHGPAFEVLMGHDTNVTALAAALGVDLPAEGYATNDVPPGGAILIERLRDVRSGLRYVRASYRTQPPDTLRGLGAQVSLTPLRIPGCVMAPCRYDAFAAAFGQRLAK</sequence>
<name>A0A0J8A9F0_9SPHN</name>
<protein>
    <recommendedName>
        <fullName evidence="4">Glucose-1-phosphatase</fullName>
    </recommendedName>
</protein>
<proteinExistence type="predicted"/>
<dbReference type="PATRIC" id="fig|1114963.3.peg.4109"/>
<reference evidence="2 3" key="1">
    <citation type="journal article" date="2015" name="G3 (Bethesda)">
        <title>Insights into Ongoing Evolution of the Hexachlorocyclohexane Catabolic Pathway from Comparative Genomics of Ten Sphingomonadaceae Strains.</title>
        <authorList>
            <person name="Pearce S.L."/>
            <person name="Oakeshott J.G."/>
            <person name="Pandey G."/>
        </authorList>
    </citation>
    <scope>NUCLEOTIDE SEQUENCE [LARGE SCALE GENOMIC DNA]</scope>
    <source>
        <strain evidence="2 3">LL02</strain>
    </source>
</reference>
<dbReference type="SUPFAM" id="SSF53254">
    <property type="entry name" value="Phosphoglycerate mutase-like"/>
    <property type="match status" value="1"/>
</dbReference>
<feature type="signal peptide" evidence="1">
    <location>
        <begin position="1"/>
        <end position="20"/>
    </location>
</feature>
<feature type="chain" id="PRO_5005293356" description="Glucose-1-phosphatase" evidence="1">
    <location>
        <begin position="21"/>
        <end position="391"/>
    </location>
</feature>
<accession>A0A0J8A9F0</accession>
<evidence type="ECO:0000313" key="2">
    <source>
        <dbReference type="EMBL" id="KMS51925.1"/>
    </source>
</evidence>
<evidence type="ECO:0000256" key="1">
    <source>
        <dbReference type="SAM" id="SignalP"/>
    </source>
</evidence>
<organism evidence="2 3">
    <name type="scientific">Novosphingobium barchaimii LL02</name>
    <dbReference type="NCBI Taxonomy" id="1114963"/>
    <lineage>
        <taxon>Bacteria</taxon>
        <taxon>Pseudomonadati</taxon>
        <taxon>Pseudomonadota</taxon>
        <taxon>Alphaproteobacteria</taxon>
        <taxon>Sphingomonadales</taxon>
        <taxon>Sphingomonadaceae</taxon>
        <taxon>Novosphingobium</taxon>
    </lineage>
</organism>
<keyword evidence="1" id="KW-0732">Signal</keyword>
<dbReference type="AlphaFoldDB" id="A0A0J8A9F0"/>
<dbReference type="Proteomes" id="UP000052268">
    <property type="component" value="Unassembled WGS sequence"/>
</dbReference>
<dbReference type="InterPro" id="IPR029033">
    <property type="entry name" value="His_PPase_superfam"/>
</dbReference>